<dbReference type="EMBL" id="CP108090">
    <property type="protein sequence ID" value="WUQ14537.1"/>
    <property type="molecule type" value="Genomic_DNA"/>
</dbReference>
<evidence type="ECO:0008006" key="3">
    <source>
        <dbReference type="Google" id="ProtNLM"/>
    </source>
</evidence>
<evidence type="ECO:0000313" key="1">
    <source>
        <dbReference type="EMBL" id="WUQ14537.1"/>
    </source>
</evidence>
<protein>
    <recommendedName>
        <fullName evidence="3">Muconolactone isomerase domain-containing protein</fullName>
    </recommendedName>
</protein>
<organism evidence="1 2">
    <name type="scientific">Streptomyces virginiae</name>
    <name type="common">Streptomyces cinnamonensis</name>
    <dbReference type="NCBI Taxonomy" id="1961"/>
    <lineage>
        <taxon>Bacteria</taxon>
        <taxon>Bacillati</taxon>
        <taxon>Actinomycetota</taxon>
        <taxon>Actinomycetes</taxon>
        <taxon>Kitasatosporales</taxon>
        <taxon>Streptomycetaceae</taxon>
        <taxon>Streptomyces</taxon>
    </lineage>
</organism>
<dbReference type="Proteomes" id="UP001432039">
    <property type="component" value="Chromosome"/>
</dbReference>
<reference evidence="1" key="1">
    <citation type="submission" date="2022-10" db="EMBL/GenBank/DDBJ databases">
        <title>The complete genomes of actinobacterial strains from the NBC collection.</title>
        <authorList>
            <person name="Joergensen T.S."/>
            <person name="Alvarez Arevalo M."/>
            <person name="Sterndorff E.B."/>
            <person name="Faurdal D."/>
            <person name="Vuksanovic O."/>
            <person name="Mourched A.-S."/>
            <person name="Charusanti P."/>
            <person name="Shaw S."/>
            <person name="Blin K."/>
            <person name="Weber T."/>
        </authorList>
    </citation>
    <scope>NUCLEOTIDE SEQUENCE</scope>
    <source>
        <strain evidence="1">NBC_00248</strain>
    </source>
</reference>
<sequence length="99" mass="10941">MRVMLRAHMDTAATNEGITTGALPQAIKTLMERVKPEAAYFGLHEGVRSCWMVFDLQDSAQMPPLMEDLFLQFNAEVEVAPVMNAEELARGLAAMGNRS</sequence>
<keyword evidence="2" id="KW-1185">Reference proteome</keyword>
<proteinExistence type="predicted"/>
<gene>
    <name evidence="1" type="ORF">OG517_25705</name>
</gene>
<accession>A0ABZ1TFI2</accession>
<dbReference type="RefSeq" id="WP_266391627.1">
    <property type="nucleotide sequence ID" value="NZ_CP108052.1"/>
</dbReference>
<name>A0ABZ1TFI2_STRVG</name>
<evidence type="ECO:0000313" key="2">
    <source>
        <dbReference type="Proteomes" id="UP001432039"/>
    </source>
</evidence>